<dbReference type="Proteomes" id="UP000260457">
    <property type="component" value="Chromosome"/>
</dbReference>
<protein>
    <recommendedName>
        <fullName evidence="5">Phosphate starvation-inducible protein PhoH</fullName>
    </recommendedName>
</protein>
<dbReference type="Proteomes" id="UP000220106">
    <property type="component" value="Unassembled WGS sequence"/>
</dbReference>
<dbReference type="GeneID" id="95398793"/>
<keyword evidence="4" id="KW-1185">Reference proteome</keyword>
<evidence type="ECO:0000313" key="3">
    <source>
        <dbReference type="Proteomes" id="UP000220106"/>
    </source>
</evidence>
<dbReference type="InterPro" id="IPR029062">
    <property type="entry name" value="Class_I_gatase-like"/>
</dbReference>
<organism evidence="2 3">
    <name type="scientific">Peribacillus butanolivorans</name>
    <dbReference type="NCBI Taxonomy" id="421767"/>
    <lineage>
        <taxon>Bacteria</taxon>
        <taxon>Bacillati</taxon>
        <taxon>Bacillota</taxon>
        <taxon>Bacilli</taxon>
        <taxon>Bacillales</taxon>
        <taxon>Bacillaceae</taxon>
        <taxon>Peribacillus</taxon>
    </lineage>
</organism>
<dbReference type="EMBL" id="NUEQ01000034">
    <property type="protein sequence ID" value="PEJ30069.1"/>
    <property type="molecule type" value="Genomic_DNA"/>
</dbReference>
<evidence type="ECO:0008006" key="5">
    <source>
        <dbReference type="Google" id="ProtNLM"/>
    </source>
</evidence>
<sequence length="204" mass="24144">MKVAILDNGYSFHHRFFQMEEFAYMYDDVLQIRQLHTYDLSQYDTLIVNDRMSLLLLKRYQSYFIKFLQEGKRLVVFGEVLDNWLPGVYWENSEVNFSWWVKEHGDLPLTANNIDHPLYQYVCLSDMKWHYHGTFKVPEGAKSLVDTPDGRSIIYTDDVSYNGELVITTLDPIFHIGLGFIDQSKPFLHGMAKWLKKEVRERTS</sequence>
<proteinExistence type="predicted"/>
<evidence type="ECO:0000313" key="4">
    <source>
        <dbReference type="Proteomes" id="UP000260457"/>
    </source>
</evidence>
<dbReference type="RefSeq" id="WP_098177099.1">
    <property type="nucleotide sequence ID" value="NZ_CP030926.1"/>
</dbReference>
<evidence type="ECO:0000313" key="2">
    <source>
        <dbReference type="EMBL" id="PEJ30069.1"/>
    </source>
</evidence>
<dbReference type="EMBL" id="CP030926">
    <property type="protein sequence ID" value="AXN38929.1"/>
    <property type="molecule type" value="Genomic_DNA"/>
</dbReference>
<dbReference type="AlphaFoldDB" id="A0AAX0RQW5"/>
<evidence type="ECO:0000313" key="1">
    <source>
        <dbReference type="EMBL" id="AXN38929.1"/>
    </source>
</evidence>
<dbReference type="SUPFAM" id="SSF52317">
    <property type="entry name" value="Class I glutamine amidotransferase-like"/>
    <property type="match status" value="1"/>
</dbReference>
<reference evidence="1 4" key="2">
    <citation type="submission" date="2018-07" db="EMBL/GenBank/DDBJ databases">
        <title>The molecular basis for the intramolecular migration of carboxyl group in the catabolism of para-hydroxybenzoate via gentisate.</title>
        <authorList>
            <person name="Zhao H."/>
            <person name="Xu Y."/>
            <person name="Lin S."/>
            <person name="Spain J.C."/>
            <person name="Zhou N.-Y."/>
        </authorList>
    </citation>
    <scope>NUCLEOTIDE SEQUENCE [LARGE SCALE GENOMIC DNA]</scope>
    <source>
        <strain evidence="1 4">PHB-7a</strain>
    </source>
</reference>
<name>A0AAX0RQW5_9BACI</name>
<gene>
    <name evidence="2" type="ORF">CN689_19965</name>
    <name evidence="1" type="ORF">DTO10_11205</name>
</gene>
<reference evidence="2 3" key="1">
    <citation type="submission" date="2017-09" db="EMBL/GenBank/DDBJ databases">
        <title>Large-scale bioinformatics analysis of Bacillus genomes uncovers conserved roles of natural products in bacterial physiology.</title>
        <authorList>
            <consortium name="Agbiome Team Llc"/>
            <person name="Bleich R.M."/>
            <person name="Kirk G.J."/>
            <person name="Santa Maria K.C."/>
            <person name="Allen S.E."/>
            <person name="Farag S."/>
            <person name="Shank E.A."/>
            <person name="Bowers A."/>
        </authorList>
    </citation>
    <scope>NUCLEOTIDE SEQUENCE [LARGE SCALE GENOMIC DNA]</scope>
    <source>
        <strain evidence="2 3">AFS003229</strain>
    </source>
</reference>
<accession>A0AAX0RQW5</accession>
<dbReference type="KEGG" id="pbut:DTO10_11205"/>